<gene>
    <name evidence="5" type="ORF">SAMN02745158_03823</name>
</gene>
<dbReference type="SUPFAM" id="SSF48008">
    <property type="entry name" value="GntR ligand-binding domain-like"/>
    <property type="match status" value="1"/>
</dbReference>
<protein>
    <submittedName>
        <fullName evidence="5">GntR family transcriptional regulator, transcriptional repressor for pyruvate dehydrogenase complex</fullName>
    </submittedName>
</protein>
<evidence type="ECO:0000259" key="4">
    <source>
        <dbReference type="PROSITE" id="PS50949"/>
    </source>
</evidence>
<dbReference type="PANTHER" id="PTHR43537:SF5">
    <property type="entry name" value="UXU OPERON TRANSCRIPTIONAL REGULATOR"/>
    <property type="match status" value="1"/>
</dbReference>
<evidence type="ECO:0000313" key="5">
    <source>
        <dbReference type="EMBL" id="SHF45965.1"/>
    </source>
</evidence>
<evidence type="ECO:0000256" key="3">
    <source>
        <dbReference type="ARBA" id="ARBA00023163"/>
    </source>
</evidence>
<reference evidence="5 6" key="1">
    <citation type="submission" date="2016-11" db="EMBL/GenBank/DDBJ databases">
        <authorList>
            <person name="Jaros S."/>
            <person name="Januszkiewicz K."/>
            <person name="Wedrychowicz H."/>
        </authorList>
    </citation>
    <scope>NUCLEOTIDE SEQUENCE [LARGE SCALE GENOMIC DNA]</scope>
    <source>
        <strain evidence="5 6">DSM 17459</strain>
    </source>
</reference>
<dbReference type="SMART" id="SM00895">
    <property type="entry name" value="FCD"/>
    <property type="match status" value="1"/>
</dbReference>
<dbReference type="EMBL" id="FQVI01000030">
    <property type="protein sequence ID" value="SHF45965.1"/>
    <property type="molecule type" value="Genomic_DNA"/>
</dbReference>
<dbReference type="InterPro" id="IPR036390">
    <property type="entry name" value="WH_DNA-bd_sf"/>
</dbReference>
<evidence type="ECO:0000313" key="6">
    <source>
        <dbReference type="Proteomes" id="UP000184245"/>
    </source>
</evidence>
<dbReference type="RefSeq" id="WP_072854374.1">
    <property type="nucleotide sequence ID" value="NZ_FQVI01000030.1"/>
</dbReference>
<name>A0A1M5BU52_9CLOT</name>
<dbReference type="SUPFAM" id="SSF46785">
    <property type="entry name" value="Winged helix' DNA-binding domain"/>
    <property type="match status" value="1"/>
</dbReference>
<dbReference type="PANTHER" id="PTHR43537">
    <property type="entry name" value="TRANSCRIPTIONAL REGULATOR, GNTR FAMILY"/>
    <property type="match status" value="1"/>
</dbReference>
<keyword evidence="2" id="KW-0238">DNA-binding</keyword>
<keyword evidence="5" id="KW-0670">Pyruvate</keyword>
<dbReference type="STRING" id="1122155.SAMN02745158_03823"/>
<dbReference type="InterPro" id="IPR036388">
    <property type="entry name" value="WH-like_DNA-bd_sf"/>
</dbReference>
<organism evidence="5 6">
    <name type="scientific">Lactonifactor longoviformis DSM 17459</name>
    <dbReference type="NCBI Taxonomy" id="1122155"/>
    <lineage>
        <taxon>Bacteria</taxon>
        <taxon>Bacillati</taxon>
        <taxon>Bacillota</taxon>
        <taxon>Clostridia</taxon>
        <taxon>Eubacteriales</taxon>
        <taxon>Clostridiaceae</taxon>
        <taxon>Lactonifactor</taxon>
    </lineage>
</organism>
<proteinExistence type="predicted"/>
<keyword evidence="6" id="KW-1185">Reference proteome</keyword>
<dbReference type="GO" id="GO:0003700">
    <property type="term" value="F:DNA-binding transcription factor activity"/>
    <property type="evidence" value="ECO:0007669"/>
    <property type="project" value="InterPro"/>
</dbReference>
<dbReference type="SMART" id="SM00345">
    <property type="entry name" value="HTH_GNTR"/>
    <property type="match status" value="1"/>
</dbReference>
<evidence type="ECO:0000256" key="2">
    <source>
        <dbReference type="ARBA" id="ARBA00023125"/>
    </source>
</evidence>
<dbReference type="PRINTS" id="PR00035">
    <property type="entry name" value="HTHGNTR"/>
</dbReference>
<dbReference type="Gene3D" id="1.10.10.10">
    <property type="entry name" value="Winged helix-like DNA-binding domain superfamily/Winged helix DNA-binding domain"/>
    <property type="match status" value="1"/>
</dbReference>
<dbReference type="GO" id="GO:0003677">
    <property type="term" value="F:DNA binding"/>
    <property type="evidence" value="ECO:0007669"/>
    <property type="project" value="UniProtKB-KW"/>
</dbReference>
<sequence>MGSLDGNRKANIVANEIIDLILKSDMKPGDKLPSERELAQRFGVGRPSVREAVSALVISGIIDIHQGDGLYVSDLDVDKLMMPFRLCMDLGKFNYEQLMEIRELFEPAAAEMAARLITDEQIEEVEAIVRNSNLENPYSFAEDDRKLHTTIFKATGNYLFLLIMQIVDNLASLSREVTGRYLEVRKVVHQDHIRIVQALQKRDEKAAGEYMKQHIEHIRMIMDLNEDVFKSEFLKVIQNMDNVDLKVDP</sequence>
<dbReference type="Gene3D" id="1.20.120.530">
    <property type="entry name" value="GntR ligand-binding domain-like"/>
    <property type="match status" value="1"/>
</dbReference>
<dbReference type="AlphaFoldDB" id="A0A1M5BU52"/>
<dbReference type="Pfam" id="PF07729">
    <property type="entry name" value="FCD"/>
    <property type="match status" value="1"/>
</dbReference>
<dbReference type="CDD" id="cd07377">
    <property type="entry name" value="WHTH_GntR"/>
    <property type="match status" value="1"/>
</dbReference>
<dbReference type="Pfam" id="PF00392">
    <property type="entry name" value="GntR"/>
    <property type="match status" value="1"/>
</dbReference>
<dbReference type="InterPro" id="IPR011711">
    <property type="entry name" value="GntR_C"/>
</dbReference>
<dbReference type="Proteomes" id="UP000184245">
    <property type="component" value="Unassembled WGS sequence"/>
</dbReference>
<feature type="domain" description="HTH gntR-type" evidence="4">
    <location>
        <begin position="7"/>
        <end position="75"/>
    </location>
</feature>
<keyword evidence="3" id="KW-0804">Transcription</keyword>
<keyword evidence="1" id="KW-0805">Transcription regulation</keyword>
<accession>A0A1M5BU52</accession>
<dbReference type="InterPro" id="IPR000524">
    <property type="entry name" value="Tscrpt_reg_HTH_GntR"/>
</dbReference>
<dbReference type="PROSITE" id="PS50949">
    <property type="entry name" value="HTH_GNTR"/>
    <property type="match status" value="1"/>
</dbReference>
<dbReference type="OrthoDB" id="9799482at2"/>
<dbReference type="InterPro" id="IPR008920">
    <property type="entry name" value="TF_FadR/GntR_C"/>
</dbReference>
<evidence type="ECO:0000256" key="1">
    <source>
        <dbReference type="ARBA" id="ARBA00023015"/>
    </source>
</evidence>